<accession>A0A409VW95</accession>
<dbReference type="OrthoDB" id="1734943at2759"/>
<feature type="region of interest" description="Disordered" evidence="1">
    <location>
        <begin position="88"/>
        <end position="108"/>
    </location>
</feature>
<dbReference type="EMBL" id="NHYE01005538">
    <property type="protein sequence ID" value="PPQ70517.1"/>
    <property type="molecule type" value="Genomic_DNA"/>
</dbReference>
<dbReference type="InParanoid" id="A0A409VW95"/>
<dbReference type="Proteomes" id="UP000284706">
    <property type="component" value="Unassembled WGS sequence"/>
</dbReference>
<reference evidence="2 3" key="1">
    <citation type="journal article" date="2018" name="Evol. Lett.">
        <title>Horizontal gene cluster transfer increased hallucinogenic mushroom diversity.</title>
        <authorList>
            <person name="Reynolds H.T."/>
            <person name="Vijayakumar V."/>
            <person name="Gluck-Thaler E."/>
            <person name="Korotkin H.B."/>
            <person name="Matheny P.B."/>
            <person name="Slot J.C."/>
        </authorList>
    </citation>
    <scope>NUCLEOTIDE SEQUENCE [LARGE SCALE GENOMIC DNA]</scope>
    <source>
        <strain evidence="2 3">SRW20</strain>
    </source>
</reference>
<evidence type="ECO:0000256" key="1">
    <source>
        <dbReference type="SAM" id="MobiDB-lite"/>
    </source>
</evidence>
<sequence length="535" mass="56919">MNVLKNPSFFRPSSRPSSPAPALAPSRVDASQNLTRPQTKLSLSNFIRQTPSQSSNSTSIPAPLIQDGSYLEMLSLKLSEAVSKALAQPSGTPNVNEQAPGKRPIPQGRGLNLGSLIASELRAVQDNPHLHKAVLRTLQRPFTVLLTNISGQLLPTLSSPSFNAVPTISNQFSFPNGVQLYALSIARFSEELLQVFDELSLGTDADVRGDGLKSIRDGLVSVVNRVVNPLISGVRGALVPLIEALENPNTTPIAKPAPGTKSTVVYHPSIVSLQTLMPVYSKALTACTTSSLSHAALASLLISVLWKAMVAFAHRIDVKQSPVLTAEANNLGTIKKRRGGSPTVPATPPLTPPPGRFMIKLPPSRPPSPPAVAAHANAATDCKALYDLLTTLPRPSSDHGSTQLAKEAVDEAFEGLRTLPALLVAANELHDAEGSDKVADKLIELTEDIPFLIALPIILRAFGGPGTSSVAAMLGLPEEGYRKGCLSGFSRAEECTLPVGQRVLDVLRTDPEPNKVVIRWLETEMEDSDSDDPIA</sequence>
<keyword evidence="3" id="KW-1185">Reference proteome</keyword>
<gene>
    <name evidence="2" type="ORF">CVT26_013975</name>
</gene>
<evidence type="ECO:0000313" key="2">
    <source>
        <dbReference type="EMBL" id="PPQ70517.1"/>
    </source>
</evidence>
<dbReference type="AlphaFoldDB" id="A0A409VW95"/>
<feature type="compositionally biased region" description="Pro residues" evidence="1">
    <location>
        <begin position="345"/>
        <end position="354"/>
    </location>
</feature>
<protein>
    <submittedName>
        <fullName evidence="2">Uncharacterized protein</fullName>
    </submittedName>
</protein>
<feature type="region of interest" description="Disordered" evidence="1">
    <location>
        <begin position="334"/>
        <end position="354"/>
    </location>
</feature>
<feature type="compositionally biased region" description="Low complexity" evidence="1">
    <location>
        <begin position="7"/>
        <end position="27"/>
    </location>
</feature>
<organism evidence="2 3">
    <name type="scientific">Gymnopilus dilepis</name>
    <dbReference type="NCBI Taxonomy" id="231916"/>
    <lineage>
        <taxon>Eukaryota</taxon>
        <taxon>Fungi</taxon>
        <taxon>Dikarya</taxon>
        <taxon>Basidiomycota</taxon>
        <taxon>Agaricomycotina</taxon>
        <taxon>Agaricomycetes</taxon>
        <taxon>Agaricomycetidae</taxon>
        <taxon>Agaricales</taxon>
        <taxon>Agaricineae</taxon>
        <taxon>Hymenogastraceae</taxon>
        <taxon>Gymnopilus</taxon>
    </lineage>
</organism>
<feature type="region of interest" description="Disordered" evidence="1">
    <location>
        <begin position="1"/>
        <end position="37"/>
    </location>
</feature>
<evidence type="ECO:0000313" key="3">
    <source>
        <dbReference type="Proteomes" id="UP000284706"/>
    </source>
</evidence>
<proteinExistence type="predicted"/>
<name>A0A409VW95_9AGAR</name>
<comment type="caution">
    <text evidence="2">The sequence shown here is derived from an EMBL/GenBank/DDBJ whole genome shotgun (WGS) entry which is preliminary data.</text>
</comment>